<protein>
    <submittedName>
        <fullName evidence="1">Uncharacterized protein</fullName>
    </submittedName>
</protein>
<organism evidence="1 2">
    <name type="scientific">Knoellia sinensis KCTC 19936</name>
    <dbReference type="NCBI Taxonomy" id="1385520"/>
    <lineage>
        <taxon>Bacteria</taxon>
        <taxon>Bacillati</taxon>
        <taxon>Actinomycetota</taxon>
        <taxon>Actinomycetes</taxon>
        <taxon>Micrococcales</taxon>
        <taxon>Intrasporangiaceae</taxon>
        <taxon>Knoellia</taxon>
    </lineage>
</organism>
<reference evidence="1 2" key="1">
    <citation type="submission" date="2013-08" db="EMBL/GenBank/DDBJ databases">
        <title>The genome sequence of Knoellia sinensis.</title>
        <authorList>
            <person name="Zhu W."/>
            <person name="Wang G."/>
        </authorList>
    </citation>
    <scope>NUCLEOTIDE SEQUENCE [LARGE SCALE GENOMIC DNA]</scope>
    <source>
        <strain evidence="1 2">KCTC 19936</strain>
    </source>
</reference>
<name>A0A0A0J1A8_9MICO</name>
<dbReference type="RefSeq" id="WP_035917744.1">
    <property type="nucleotide sequence ID" value="NZ_AVPJ01000013.1"/>
</dbReference>
<evidence type="ECO:0000313" key="1">
    <source>
        <dbReference type="EMBL" id="KGN31195.1"/>
    </source>
</evidence>
<dbReference type="OrthoDB" id="4868133at2"/>
<dbReference type="STRING" id="1385520.N802_04675"/>
<dbReference type="Proteomes" id="UP000030002">
    <property type="component" value="Unassembled WGS sequence"/>
</dbReference>
<accession>A0A0A0J1A8</accession>
<sequence>MRRVDIAAWTDLLGVGEKELPWALKARVRVVEDTQADVNRLRQGLRAAPDEELVLMLEAACRSLAMAGERLEEHVSDLAKAS</sequence>
<proteinExistence type="predicted"/>
<gene>
    <name evidence="1" type="ORF">N802_04675</name>
</gene>
<keyword evidence="2" id="KW-1185">Reference proteome</keyword>
<dbReference type="AlphaFoldDB" id="A0A0A0J1A8"/>
<dbReference type="EMBL" id="AVPJ01000013">
    <property type="protein sequence ID" value="KGN31195.1"/>
    <property type="molecule type" value="Genomic_DNA"/>
</dbReference>
<evidence type="ECO:0000313" key="2">
    <source>
        <dbReference type="Proteomes" id="UP000030002"/>
    </source>
</evidence>
<comment type="caution">
    <text evidence="1">The sequence shown here is derived from an EMBL/GenBank/DDBJ whole genome shotgun (WGS) entry which is preliminary data.</text>
</comment>